<proteinExistence type="predicted"/>
<comment type="caution">
    <text evidence="1">The sequence shown here is derived from an EMBL/GenBank/DDBJ whole genome shotgun (WGS) entry which is preliminary data.</text>
</comment>
<sequence>MPDVNALIPSLETVTPLAPVSAVVLDYGNVLYTWEPIAAVAGYVSADAWEEFVVDGGFLSWNERLDRGEPFEQVLADCIRAHPDRPDWAEILSLYRERFAASLTGPVPGMAALLDELLEEGVALYGLTNFDAEPFDAARLLVPQLERFVGTVVSGREHLAKPDPAVFNLLLSRYRLQASSTLFIDDSPVNIEAAGRLGLRTHRFTGSGRLRAELIALGLLPTPGRH</sequence>
<dbReference type="SUPFAM" id="SSF56784">
    <property type="entry name" value="HAD-like"/>
    <property type="match status" value="1"/>
</dbReference>
<dbReference type="EMBL" id="MSGO01000005">
    <property type="protein sequence ID" value="OLL15768.1"/>
    <property type="molecule type" value="Genomic_DNA"/>
</dbReference>
<protein>
    <submittedName>
        <fullName evidence="1">Haloacid dehalogenase</fullName>
    </submittedName>
</protein>
<accession>A0A1Q8I3T8</accession>
<organism evidence="1 2">
    <name type="scientific">Actinomyces oris</name>
    <dbReference type="NCBI Taxonomy" id="544580"/>
    <lineage>
        <taxon>Bacteria</taxon>
        <taxon>Bacillati</taxon>
        <taxon>Actinomycetota</taxon>
        <taxon>Actinomycetes</taxon>
        <taxon>Actinomycetales</taxon>
        <taxon>Actinomycetaceae</taxon>
        <taxon>Actinomyces</taxon>
    </lineage>
</organism>
<gene>
    <name evidence="1" type="ORF">BKH32_00695</name>
</gene>
<dbReference type="Pfam" id="PF00702">
    <property type="entry name" value="Hydrolase"/>
    <property type="match status" value="1"/>
</dbReference>
<dbReference type="Proteomes" id="UP000185736">
    <property type="component" value="Unassembled WGS sequence"/>
</dbReference>
<reference evidence="1 2" key="1">
    <citation type="submission" date="2016-12" db="EMBL/GenBank/DDBJ databases">
        <title>Genomic comparison of strains in the 'Actinomyces naeslundii' group.</title>
        <authorList>
            <person name="Mughal S.R."/>
            <person name="Do T."/>
            <person name="Gilbert S.C."/>
            <person name="Witherden E.A."/>
            <person name="Didelot X."/>
            <person name="Beighton D."/>
        </authorList>
    </citation>
    <scope>NUCLEOTIDE SEQUENCE [LARGE SCALE GENOMIC DNA]</scope>
    <source>
        <strain evidence="1 2">S64C</strain>
    </source>
</reference>
<name>A0A1Q8I3T8_9ACTO</name>
<dbReference type="Gene3D" id="3.40.50.1000">
    <property type="entry name" value="HAD superfamily/HAD-like"/>
    <property type="match status" value="1"/>
</dbReference>
<dbReference type="PANTHER" id="PTHR43611">
    <property type="entry name" value="ALPHA-D-GLUCOSE 1-PHOSPHATE PHOSPHATASE"/>
    <property type="match status" value="1"/>
</dbReference>
<dbReference type="SFLD" id="SFLDG01129">
    <property type="entry name" value="C1.5:_HAD__Beta-PGM__Phosphata"/>
    <property type="match status" value="1"/>
</dbReference>
<dbReference type="InterPro" id="IPR023214">
    <property type="entry name" value="HAD_sf"/>
</dbReference>
<dbReference type="InterPro" id="IPR036412">
    <property type="entry name" value="HAD-like_sf"/>
</dbReference>
<dbReference type="CDD" id="cd02603">
    <property type="entry name" value="HAD_sEH-N_like"/>
    <property type="match status" value="1"/>
</dbReference>
<dbReference type="PANTHER" id="PTHR43611:SF3">
    <property type="entry name" value="FLAVIN MONONUCLEOTIDE HYDROLASE 1, CHLOROPLATIC"/>
    <property type="match status" value="1"/>
</dbReference>
<dbReference type="NCBIfam" id="TIGR01509">
    <property type="entry name" value="HAD-SF-IA-v3"/>
    <property type="match status" value="1"/>
</dbReference>
<evidence type="ECO:0000313" key="1">
    <source>
        <dbReference type="EMBL" id="OLL15768.1"/>
    </source>
</evidence>
<evidence type="ECO:0000313" key="2">
    <source>
        <dbReference type="Proteomes" id="UP000185736"/>
    </source>
</evidence>
<dbReference type="SFLD" id="SFLDS00003">
    <property type="entry name" value="Haloacid_Dehalogenase"/>
    <property type="match status" value="1"/>
</dbReference>
<dbReference type="InterPro" id="IPR006439">
    <property type="entry name" value="HAD-SF_hydro_IA"/>
</dbReference>
<dbReference type="RefSeq" id="WP_075248168.1">
    <property type="nucleotide sequence ID" value="NZ_MSGO01000005.1"/>
</dbReference>
<dbReference type="AlphaFoldDB" id="A0A1Q8I3T8"/>